<accession>A0A8B7NBK1</accession>
<dbReference type="KEGG" id="hazt:108668252"/>
<sequence length="177" mass="20486">MFIHSLTFSYAYRDHLDTVYGSVYQVWHFSQNRRYVGATRAGPCKSGVRFDSDRYGEWCQILPKQIDDVCYVRGTPLDVSSLLWKNGCKVTRWHFPDLCDEDLDWMIGILRQFRHSRLRVVLPRNGLTATGARRLFEELPQIREVYHDPGAAPLTSAGSAPDLTFIELSTNNIIQWM</sequence>
<dbReference type="Proteomes" id="UP000694843">
    <property type="component" value="Unplaced"/>
</dbReference>
<protein>
    <submittedName>
        <fullName evidence="2">Uncharacterized protein LOC108668252</fullName>
    </submittedName>
</protein>
<evidence type="ECO:0000313" key="1">
    <source>
        <dbReference type="Proteomes" id="UP000694843"/>
    </source>
</evidence>
<name>A0A8B7NBK1_HYAAZ</name>
<dbReference type="AlphaFoldDB" id="A0A8B7NBK1"/>
<dbReference type="RefSeq" id="XP_018010921.1">
    <property type="nucleotide sequence ID" value="XM_018155432.2"/>
</dbReference>
<gene>
    <name evidence="2" type="primary">LOC108668252</name>
</gene>
<proteinExistence type="predicted"/>
<keyword evidence="1" id="KW-1185">Reference proteome</keyword>
<dbReference type="GeneID" id="108668252"/>
<evidence type="ECO:0000313" key="2">
    <source>
        <dbReference type="RefSeq" id="XP_018010921.1"/>
    </source>
</evidence>
<organism evidence="1 2">
    <name type="scientific">Hyalella azteca</name>
    <name type="common">Amphipod</name>
    <dbReference type="NCBI Taxonomy" id="294128"/>
    <lineage>
        <taxon>Eukaryota</taxon>
        <taxon>Metazoa</taxon>
        <taxon>Ecdysozoa</taxon>
        <taxon>Arthropoda</taxon>
        <taxon>Crustacea</taxon>
        <taxon>Multicrustacea</taxon>
        <taxon>Malacostraca</taxon>
        <taxon>Eumalacostraca</taxon>
        <taxon>Peracarida</taxon>
        <taxon>Amphipoda</taxon>
        <taxon>Senticaudata</taxon>
        <taxon>Talitrida</taxon>
        <taxon>Talitroidea</taxon>
        <taxon>Hyalellidae</taxon>
        <taxon>Hyalella</taxon>
    </lineage>
</organism>
<reference evidence="2" key="1">
    <citation type="submission" date="2025-08" db="UniProtKB">
        <authorList>
            <consortium name="RefSeq"/>
        </authorList>
    </citation>
    <scope>IDENTIFICATION</scope>
    <source>
        <tissue evidence="2">Whole organism</tissue>
    </source>
</reference>